<dbReference type="SUPFAM" id="SSF103473">
    <property type="entry name" value="MFS general substrate transporter"/>
    <property type="match status" value="1"/>
</dbReference>
<evidence type="ECO:0000256" key="3">
    <source>
        <dbReference type="ARBA" id="ARBA00022692"/>
    </source>
</evidence>
<keyword evidence="10" id="KW-1185">Reference proteome</keyword>
<gene>
    <name evidence="9" type="ORF">CBYS24578_00018020</name>
</gene>
<dbReference type="OrthoDB" id="3639251at2759"/>
<dbReference type="InterPro" id="IPR011701">
    <property type="entry name" value="MFS"/>
</dbReference>
<dbReference type="GO" id="GO:0098717">
    <property type="term" value="P:pantothenate import across plasma membrane"/>
    <property type="evidence" value="ECO:0007669"/>
    <property type="project" value="TreeGrafter"/>
</dbReference>
<dbReference type="InterPro" id="IPR036259">
    <property type="entry name" value="MFS_trans_sf"/>
</dbReference>
<evidence type="ECO:0000256" key="5">
    <source>
        <dbReference type="ARBA" id="ARBA00023136"/>
    </source>
</evidence>
<feature type="transmembrane region" description="Helical" evidence="7">
    <location>
        <begin position="117"/>
        <end position="140"/>
    </location>
</feature>
<evidence type="ECO:0000313" key="10">
    <source>
        <dbReference type="Proteomes" id="UP000754883"/>
    </source>
</evidence>
<feature type="transmembrane region" description="Helical" evidence="7">
    <location>
        <begin position="319"/>
        <end position="340"/>
    </location>
</feature>
<keyword evidence="5 7" id="KW-0472">Membrane</keyword>
<comment type="similarity">
    <text evidence="6">Belongs to the major facilitator superfamily. Allantoate permease family.</text>
</comment>
<evidence type="ECO:0000259" key="8">
    <source>
        <dbReference type="PROSITE" id="PS50850"/>
    </source>
</evidence>
<comment type="subcellular location">
    <subcellularLocation>
        <location evidence="1">Membrane</location>
        <topology evidence="1">Multi-pass membrane protein</topology>
    </subcellularLocation>
</comment>
<feature type="transmembrane region" description="Helical" evidence="7">
    <location>
        <begin position="377"/>
        <end position="396"/>
    </location>
</feature>
<dbReference type="InterPro" id="IPR020846">
    <property type="entry name" value="MFS_dom"/>
</dbReference>
<evidence type="ECO:0000256" key="7">
    <source>
        <dbReference type="SAM" id="Phobius"/>
    </source>
</evidence>
<feature type="transmembrane region" description="Helical" evidence="7">
    <location>
        <begin position="211"/>
        <end position="233"/>
    </location>
</feature>
<feature type="transmembrane region" description="Helical" evidence="7">
    <location>
        <begin position="444"/>
        <end position="464"/>
    </location>
</feature>
<comment type="caution">
    <text evidence="9">The sequence shown here is derived from an EMBL/GenBank/DDBJ whole genome shotgun (WGS) entry which is preliminary data.</text>
</comment>
<feature type="domain" description="Major facilitator superfamily (MFS) profile" evidence="8">
    <location>
        <begin position="33"/>
        <end position="468"/>
    </location>
</feature>
<dbReference type="PROSITE" id="PS50850">
    <property type="entry name" value="MFS"/>
    <property type="match status" value="1"/>
</dbReference>
<feature type="transmembrane region" description="Helical" evidence="7">
    <location>
        <begin position="281"/>
        <end position="307"/>
    </location>
</feature>
<protein>
    <recommendedName>
        <fullName evidence="8">Major facilitator superfamily (MFS) profile domain-containing protein</fullName>
    </recommendedName>
</protein>
<proteinExistence type="inferred from homology"/>
<organism evidence="9 10">
    <name type="scientific">Clonostachys byssicola</name>
    <dbReference type="NCBI Taxonomy" id="160290"/>
    <lineage>
        <taxon>Eukaryota</taxon>
        <taxon>Fungi</taxon>
        <taxon>Dikarya</taxon>
        <taxon>Ascomycota</taxon>
        <taxon>Pezizomycotina</taxon>
        <taxon>Sordariomycetes</taxon>
        <taxon>Hypocreomycetidae</taxon>
        <taxon>Hypocreales</taxon>
        <taxon>Bionectriaceae</taxon>
        <taxon>Clonostachys</taxon>
    </lineage>
</organism>
<feature type="transmembrane region" description="Helical" evidence="7">
    <location>
        <begin position="346"/>
        <end position="370"/>
    </location>
</feature>
<evidence type="ECO:0000256" key="2">
    <source>
        <dbReference type="ARBA" id="ARBA00022448"/>
    </source>
</evidence>
<dbReference type="Proteomes" id="UP000754883">
    <property type="component" value="Unassembled WGS sequence"/>
</dbReference>
<dbReference type="PANTHER" id="PTHR43791">
    <property type="entry name" value="PERMEASE-RELATED"/>
    <property type="match status" value="1"/>
</dbReference>
<feature type="transmembrane region" description="Helical" evidence="7">
    <location>
        <begin position="31"/>
        <end position="50"/>
    </location>
</feature>
<dbReference type="GO" id="GO:0005886">
    <property type="term" value="C:plasma membrane"/>
    <property type="evidence" value="ECO:0007669"/>
    <property type="project" value="TreeGrafter"/>
</dbReference>
<evidence type="ECO:0000256" key="6">
    <source>
        <dbReference type="ARBA" id="ARBA00037968"/>
    </source>
</evidence>
<accession>A0A9N9UCS1</accession>
<dbReference type="PANTHER" id="PTHR43791:SF4">
    <property type="entry name" value="PANTOTHENATE TRANSPORTER FEN2"/>
    <property type="match status" value="1"/>
</dbReference>
<reference evidence="10" key="1">
    <citation type="submission" date="2019-06" db="EMBL/GenBank/DDBJ databases">
        <authorList>
            <person name="Broberg M."/>
        </authorList>
    </citation>
    <scope>NUCLEOTIDE SEQUENCE [LARGE SCALE GENOMIC DNA]</scope>
</reference>
<reference evidence="9 10" key="2">
    <citation type="submission" date="2021-10" db="EMBL/GenBank/DDBJ databases">
        <authorList>
            <person name="Piombo E."/>
        </authorList>
    </citation>
    <scope>NUCLEOTIDE SEQUENCE [LARGE SCALE GENOMIC DNA]</scope>
</reference>
<dbReference type="Gene3D" id="1.20.1250.20">
    <property type="entry name" value="MFS general substrate transporter like domains"/>
    <property type="match status" value="1"/>
</dbReference>
<keyword evidence="4 7" id="KW-1133">Transmembrane helix</keyword>
<evidence type="ECO:0000256" key="1">
    <source>
        <dbReference type="ARBA" id="ARBA00004141"/>
    </source>
</evidence>
<dbReference type="AlphaFoldDB" id="A0A9N9UCS1"/>
<dbReference type="FunFam" id="1.20.1250.20:FF:000065">
    <property type="entry name" value="Putative MFS pantothenate transporter"/>
    <property type="match status" value="1"/>
</dbReference>
<evidence type="ECO:0000313" key="9">
    <source>
        <dbReference type="EMBL" id="CAG9983077.1"/>
    </source>
</evidence>
<feature type="transmembrane region" description="Helical" evidence="7">
    <location>
        <begin position="411"/>
        <end position="432"/>
    </location>
</feature>
<dbReference type="Pfam" id="PF07690">
    <property type="entry name" value="MFS_1"/>
    <property type="match status" value="1"/>
</dbReference>
<feature type="transmembrane region" description="Helical" evidence="7">
    <location>
        <begin position="70"/>
        <end position="91"/>
    </location>
</feature>
<sequence length="501" mass="55342">MGTTLHSVRVAVWGEAPDTPEERKLLRKIDFFILTYCCVAFFFNYLDRAVLGNAYVSGMKEDINLTGNEYNILVTVLSIGCTCHFLTVLSWKVANRYKDIIGQVPHGLIIQKVRPRIWFPLMTFVWALLTMACAACNSFGHLVPVRFFQGIAEASTYSGTQYIIGSWYKGPEVGKRVGLFQASGMVGTMFAGILMTAIYNTMNGVAGLAGWRWSFIIDGIITIPVAVFGYYFFPDLPETTQAFYLKPHEKQLALSRLPPKNPEGHNIGPSLIKRVLFAPNFWIFTIFWTLGGALEAFSTQTCMVLWMKASKLFTVPQNNTYPLGITAIGIFLTLLTSILIDATGVHGPYGLIACGVQLVTCVIILCWDLVGTEAKMAGFYLAGTAYLIQPVVFTWANKILARDGDDAARAVILYAMNGSSSVLFSFWGIALYPATDAATGFRKGAIAMVVVTVLLAAWIGVVWWQDRRTQVPEITQGELETKIEEGAEMEVTTTKDGHVKN</sequence>
<keyword evidence="2" id="KW-0813">Transport</keyword>
<dbReference type="EMBL" id="CABFNO020001355">
    <property type="protein sequence ID" value="CAG9983077.1"/>
    <property type="molecule type" value="Genomic_DNA"/>
</dbReference>
<dbReference type="GO" id="GO:0015233">
    <property type="term" value="F:pantothenate transmembrane transporter activity"/>
    <property type="evidence" value="ECO:0007669"/>
    <property type="project" value="TreeGrafter"/>
</dbReference>
<name>A0A9N9UCS1_9HYPO</name>
<keyword evidence="3 7" id="KW-0812">Transmembrane</keyword>
<evidence type="ECO:0000256" key="4">
    <source>
        <dbReference type="ARBA" id="ARBA00022989"/>
    </source>
</evidence>
<feature type="transmembrane region" description="Helical" evidence="7">
    <location>
        <begin position="179"/>
        <end position="199"/>
    </location>
</feature>